<dbReference type="GeneID" id="106471320"/>
<dbReference type="RefSeq" id="XP_022255637.1">
    <property type="nucleotide sequence ID" value="XM_022399929.1"/>
</dbReference>
<dbReference type="PANTHER" id="PTHR23253:SF9">
    <property type="entry name" value="EUKARYOTIC TRANSLATION INITIATION FACTOR 4 GAMMA 2"/>
    <property type="match status" value="1"/>
</dbReference>
<evidence type="ECO:0000259" key="16">
    <source>
        <dbReference type="PROSITE" id="PS51366"/>
    </source>
</evidence>
<dbReference type="SMART" id="SM00515">
    <property type="entry name" value="eIF5C"/>
    <property type="match status" value="1"/>
</dbReference>
<feature type="domain" description="W2" evidence="15">
    <location>
        <begin position="613"/>
        <end position="804"/>
    </location>
</feature>
<evidence type="ECO:0000256" key="9">
    <source>
        <dbReference type="ARBA" id="ARBA00022917"/>
    </source>
</evidence>
<evidence type="ECO:0000313" key="17">
    <source>
        <dbReference type="Proteomes" id="UP000694941"/>
    </source>
</evidence>
<evidence type="ECO:0000256" key="11">
    <source>
        <dbReference type="ARBA" id="ARBA00037759"/>
    </source>
</evidence>
<proteinExistence type="inferred from homology"/>
<dbReference type="InterPro" id="IPR003307">
    <property type="entry name" value="W2_domain"/>
</dbReference>
<keyword evidence="7" id="KW-0832">Ubl conjugation</keyword>
<dbReference type="PROSITE" id="PS51366">
    <property type="entry name" value="MI"/>
    <property type="match status" value="1"/>
</dbReference>
<keyword evidence="5" id="KW-0396">Initiation factor</keyword>
<evidence type="ECO:0000313" key="21">
    <source>
        <dbReference type="RefSeq" id="XP_022255637.1"/>
    </source>
</evidence>
<keyword evidence="2" id="KW-0488">Methylation</keyword>
<feature type="domain" description="MI" evidence="16">
    <location>
        <begin position="444"/>
        <end position="567"/>
    </location>
</feature>
<dbReference type="SUPFAM" id="SSF48371">
    <property type="entry name" value="ARM repeat"/>
    <property type="match status" value="3"/>
</dbReference>
<feature type="compositionally biased region" description="Basic and acidic residues" evidence="14">
    <location>
        <begin position="46"/>
        <end position="56"/>
    </location>
</feature>
<evidence type="ECO:0000256" key="12">
    <source>
        <dbReference type="ARBA" id="ARBA00040449"/>
    </source>
</evidence>
<reference evidence="18 19" key="1">
    <citation type="submission" date="2025-05" db="UniProtKB">
        <authorList>
            <consortium name="RefSeq"/>
        </authorList>
    </citation>
    <scope>IDENTIFICATION</scope>
    <source>
        <tissue evidence="18 19">Muscle</tissue>
    </source>
</reference>
<dbReference type="InterPro" id="IPR003891">
    <property type="entry name" value="Initiation_fac_eIF4g_MI"/>
</dbReference>
<feature type="compositionally biased region" description="Polar residues" evidence="14">
    <location>
        <begin position="370"/>
        <end position="393"/>
    </location>
</feature>
<keyword evidence="6" id="KW-0597">Phosphoprotein</keyword>
<evidence type="ECO:0000259" key="15">
    <source>
        <dbReference type="PROSITE" id="PS51363"/>
    </source>
</evidence>
<evidence type="ECO:0000256" key="2">
    <source>
        <dbReference type="ARBA" id="ARBA00022481"/>
    </source>
</evidence>
<evidence type="ECO:0000256" key="1">
    <source>
        <dbReference type="ARBA" id="ARBA00005775"/>
    </source>
</evidence>
<keyword evidence="9" id="KW-0648">Protein biosynthesis</keyword>
<keyword evidence="3" id="KW-0678">Repressor</keyword>
<evidence type="ECO:0000256" key="13">
    <source>
        <dbReference type="ARBA" id="ARBA00046720"/>
    </source>
</evidence>
<keyword evidence="4" id="KW-1017">Isopeptide bond</keyword>
<dbReference type="InterPro" id="IPR003890">
    <property type="entry name" value="MIF4G-like_typ-3"/>
</dbReference>
<evidence type="ECO:0000256" key="3">
    <source>
        <dbReference type="ARBA" id="ARBA00022491"/>
    </source>
</evidence>
<evidence type="ECO:0000313" key="19">
    <source>
        <dbReference type="RefSeq" id="XP_013787372.1"/>
    </source>
</evidence>
<dbReference type="Pfam" id="PF02020">
    <property type="entry name" value="W2"/>
    <property type="match status" value="1"/>
</dbReference>
<dbReference type="CDD" id="cd11559">
    <property type="entry name" value="W2_eIF4G1_like"/>
    <property type="match status" value="1"/>
</dbReference>
<evidence type="ECO:0000256" key="8">
    <source>
        <dbReference type="ARBA" id="ARBA00022845"/>
    </source>
</evidence>
<evidence type="ECO:0000256" key="6">
    <source>
        <dbReference type="ARBA" id="ARBA00022553"/>
    </source>
</evidence>
<dbReference type="Pfam" id="PF02854">
    <property type="entry name" value="MIF4G"/>
    <property type="match status" value="1"/>
</dbReference>
<gene>
    <name evidence="18 19 20 21" type="primary">LOC106471320</name>
</gene>
<comment type="function">
    <text evidence="11">Appears to play a role in the switch from cap-dependent to IRES-mediated translation during mitosis, apoptosis and viral infection. Cleaved by some caspases and viral proteases.</text>
</comment>
<name>A0ABM1TID0_LIMPO</name>
<evidence type="ECO:0000313" key="18">
    <source>
        <dbReference type="RefSeq" id="XP_013787371.1"/>
    </source>
</evidence>
<keyword evidence="17" id="KW-1185">Reference proteome</keyword>
<evidence type="ECO:0000256" key="14">
    <source>
        <dbReference type="SAM" id="MobiDB-lite"/>
    </source>
</evidence>
<dbReference type="InterPro" id="IPR016024">
    <property type="entry name" value="ARM-type_fold"/>
</dbReference>
<evidence type="ECO:0000256" key="4">
    <source>
        <dbReference type="ARBA" id="ARBA00022499"/>
    </source>
</evidence>
<dbReference type="RefSeq" id="XP_022255636.1">
    <property type="nucleotide sequence ID" value="XM_022399928.1"/>
</dbReference>
<keyword evidence="10" id="KW-0007">Acetylation</keyword>
<dbReference type="Pfam" id="PF02847">
    <property type="entry name" value="MA3"/>
    <property type="match status" value="1"/>
</dbReference>
<protein>
    <recommendedName>
        <fullName evidence="12">Eukaryotic translation initiation factor 4 gamma 2</fullName>
    </recommendedName>
</protein>
<dbReference type="PANTHER" id="PTHR23253">
    <property type="entry name" value="EUKARYOTIC TRANSLATION INITIATION FACTOR 4 GAMMA"/>
    <property type="match status" value="1"/>
</dbReference>
<evidence type="ECO:0000256" key="10">
    <source>
        <dbReference type="ARBA" id="ARBA00022990"/>
    </source>
</evidence>
<comment type="subunit">
    <text evidence="13">Interacts with the serine/threonine protein kinases MKNK1 and MKNK2. Binds EIF4A and EIF3. Interacts with MIF4GD. Interacts with DAZAP2.</text>
</comment>
<feature type="region of interest" description="Disordered" evidence="14">
    <location>
        <begin position="284"/>
        <end position="398"/>
    </location>
</feature>
<keyword evidence="8" id="KW-0810">Translation regulation</keyword>
<dbReference type="Proteomes" id="UP000694941">
    <property type="component" value="Unplaced"/>
</dbReference>
<dbReference type="PROSITE" id="PS51363">
    <property type="entry name" value="W2"/>
    <property type="match status" value="1"/>
</dbReference>
<evidence type="ECO:0000256" key="5">
    <source>
        <dbReference type="ARBA" id="ARBA00022540"/>
    </source>
</evidence>
<dbReference type="Gene3D" id="1.25.40.180">
    <property type="match status" value="3"/>
</dbReference>
<evidence type="ECO:0000313" key="20">
    <source>
        <dbReference type="RefSeq" id="XP_022255636.1"/>
    </source>
</evidence>
<dbReference type="SMART" id="SM00544">
    <property type="entry name" value="MA3"/>
    <property type="match status" value="1"/>
</dbReference>
<dbReference type="SMART" id="SM00543">
    <property type="entry name" value="MIF4G"/>
    <property type="match status" value="1"/>
</dbReference>
<evidence type="ECO:0000256" key="7">
    <source>
        <dbReference type="ARBA" id="ARBA00022843"/>
    </source>
</evidence>
<organism evidence="17 20">
    <name type="scientific">Limulus polyphemus</name>
    <name type="common">Atlantic horseshoe crab</name>
    <dbReference type="NCBI Taxonomy" id="6850"/>
    <lineage>
        <taxon>Eukaryota</taxon>
        <taxon>Metazoa</taxon>
        <taxon>Ecdysozoa</taxon>
        <taxon>Arthropoda</taxon>
        <taxon>Chelicerata</taxon>
        <taxon>Merostomata</taxon>
        <taxon>Xiphosura</taxon>
        <taxon>Limulidae</taxon>
        <taxon>Limulus</taxon>
    </lineage>
</organism>
<accession>A0ABM1TID0</accession>
<dbReference type="RefSeq" id="XP_013787372.1">
    <property type="nucleotide sequence ID" value="XM_013931918.2"/>
</dbReference>
<sequence length="808" mass="91117">MYALLCRKLCEEAPNFDPPSNSSFSGNTFRRLLLAKCQDEFENRRKASEAFDKRDGPLTPEEEEQRGIAKHKMLGNIKFIGELGKQGLLHEAILHQCIQQLLAKKKRQGVKDTSEDLECLCQIMKTVGRRLDIDKARSLMNQYFDRMQTFAENNDLPSRIRFMLQDVLELRRNKWVPRRVLAEQGPRTIHQIREEAAKDYGVYTPNSCVIGGRNMQVPTPPLLMGVKGRGGMDDVFGPLPIGVGNLGTGPGVISADGFHSYSGNMGRPNRANMNNSAGFLGVVGSSHPFFGQNRPNQPPQNRDRDQDLFPAFQQRQQNQNQTSGGFSGSGSNRELPPRFLKKALQQQPGSADEISLRPAQNSMVLKPKASPTNSLMKGQSRSSSAPQPGNGPTSALVRELSPNSGLVQKPTTTNPLHPKEGPIVIKQTFQEKNKTNKQGPGKEEVLKKSDEMMSELFKHQNTEEASIAFKDIKVPKKFIAEVLYQLMIKTLEKSENDRELLCGFFVELKKTGQLKSSAFLEALKLVSEQISELEADVPRVKSYVAAFAARGISDNLATLGEVAEPLEGGAHYPMFLLCLQHLHKVMGRKWLTQIFNESKIHLLSMLRESDRTKERLADILEDRGLSFLLPLLRIQSDLWKQIQADPSPTTFYKWIKDNVDSSQFIAPGFIYALASCLIKFITMETTLSDDTDNNSPPEKVTVEQEKELLEKFKPVFDAFLTENTSLQLVVLYALQVYCFNQSFPKGMLLRWFMNLYDLEIIEEDAFLTWKEDVNDEYPGKGKALFQVNQWLTWLEEAEEEDASDEGEN</sequence>
<comment type="similarity">
    <text evidence="1">Belongs to the eukaryotic initiation factor 4G family.</text>
</comment>
<dbReference type="RefSeq" id="XP_013787371.1">
    <property type="nucleotide sequence ID" value="XM_013931917.2"/>
</dbReference>
<feature type="region of interest" description="Disordered" evidence="14">
    <location>
        <begin position="46"/>
        <end position="65"/>
    </location>
</feature>